<dbReference type="InterPro" id="IPR011701">
    <property type="entry name" value="MFS"/>
</dbReference>
<dbReference type="KEGG" id="fae:FAES_4111"/>
<dbReference type="STRING" id="1166018.FAES_4111"/>
<evidence type="ECO:0000256" key="4">
    <source>
        <dbReference type="SAM" id="Phobius"/>
    </source>
</evidence>
<keyword evidence="7" id="KW-1185">Reference proteome</keyword>
<feature type="transmembrane region" description="Helical" evidence="4">
    <location>
        <begin position="288"/>
        <end position="307"/>
    </location>
</feature>
<feature type="transmembrane region" description="Helical" evidence="4">
    <location>
        <begin position="230"/>
        <end position="248"/>
    </location>
</feature>
<dbReference type="PATRIC" id="fig|1166018.3.peg.1061"/>
<feature type="transmembrane region" description="Helical" evidence="4">
    <location>
        <begin position="348"/>
        <end position="372"/>
    </location>
</feature>
<dbReference type="OrthoDB" id="9781976at2"/>
<keyword evidence="2 4" id="KW-1133">Transmembrane helix</keyword>
<organism evidence="6 7">
    <name type="scientific">Fibrella aestuarina BUZ 2</name>
    <dbReference type="NCBI Taxonomy" id="1166018"/>
    <lineage>
        <taxon>Bacteria</taxon>
        <taxon>Pseudomonadati</taxon>
        <taxon>Bacteroidota</taxon>
        <taxon>Cytophagia</taxon>
        <taxon>Cytophagales</taxon>
        <taxon>Spirosomataceae</taxon>
        <taxon>Fibrella</taxon>
    </lineage>
</organism>
<evidence type="ECO:0000256" key="1">
    <source>
        <dbReference type="ARBA" id="ARBA00022692"/>
    </source>
</evidence>
<protein>
    <recommendedName>
        <fullName evidence="5">Major facilitator superfamily (MFS) profile domain-containing protein</fullName>
    </recommendedName>
</protein>
<sequence length="400" mass="42820">MKPANPHLTLSNGHLAIIVFAQFAGTSLWFAGNAVLPDLQRMLNVPALNGWITSAVQLGFVLGTLLYALFAIPDRFPTTHVFLVSVALAALVNVAWLVGPLRAEFVLGSRFLTGFFLAGVYPVGMKIAADWFRPVLGRAMGFLVGALVVGTAFPHWLRGLGTLLPYPLITGAVSGLALLGGLLLLATIPSKPVGLTANVTPNNAPGIHSLRALAQPSAFRPAMLGYFGHMWELYTVWAFLPMLVNLYATRHPDQLINASLWSFGTIAAGAVGCVLGGYVALRLGSERVARGLLITSGLCVLLVPFLLDLPPLSFALFLFIWGLAAAGDSPQFSTLVASLTPLDQRGSLITLVVSIGFLLTVLSIQLMAWLVAQVGPSVWLFWLLLPGPLLGTWAIWRKRQ</sequence>
<feature type="transmembrane region" description="Helical" evidence="4">
    <location>
        <begin position="105"/>
        <end position="123"/>
    </location>
</feature>
<keyword evidence="1 4" id="KW-0812">Transmembrane</keyword>
<evidence type="ECO:0000259" key="5">
    <source>
        <dbReference type="PROSITE" id="PS50850"/>
    </source>
</evidence>
<feature type="transmembrane region" description="Helical" evidence="4">
    <location>
        <begin position="378"/>
        <end position="396"/>
    </location>
</feature>
<dbReference type="InterPro" id="IPR036259">
    <property type="entry name" value="MFS_trans_sf"/>
</dbReference>
<dbReference type="EMBL" id="HE796683">
    <property type="protein sequence ID" value="CCH02111.1"/>
    <property type="molecule type" value="Genomic_DNA"/>
</dbReference>
<feature type="transmembrane region" description="Helical" evidence="4">
    <location>
        <begin position="313"/>
        <end position="336"/>
    </location>
</feature>
<feature type="transmembrane region" description="Helical" evidence="4">
    <location>
        <begin position="135"/>
        <end position="157"/>
    </location>
</feature>
<dbReference type="GO" id="GO:0005886">
    <property type="term" value="C:plasma membrane"/>
    <property type="evidence" value="ECO:0007669"/>
    <property type="project" value="TreeGrafter"/>
</dbReference>
<keyword evidence="3 4" id="KW-0472">Membrane</keyword>
<reference evidence="6 7" key="1">
    <citation type="journal article" date="2012" name="J. Bacteriol.">
        <title>Genome Sequence of Fibrella aestuarina BUZ 2T, a Filamentous Marine Bacterium.</title>
        <authorList>
            <person name="Filippini M."/>
            <person name="Qi W."/>
            <person name="Blom J."/>
            <person name="Goesmann A."/>
            <person name="Smits T.H."/>
            <person name="Bagheri H.C."/>
        </authorList>
    </citation>
    <scope>NUCLEOTIDE SEQUENCE [LARGE SCALE GENOMIC DNA]</scope>
    <source>
        <strain evidence="7">BUZ 2T</strain>
    </source>
</reference>
<accession>I0KDA8</accession>
<feature type="transmembrane region" description="Helical" evidence="4">
    <location>
        <begin position="163"/>
        <end position="185"/>
    </location>
</feature>
<feature type="transmembrane region" description="Helical" evidence="4">
    <location>
        <begin position="12"/>
        <end position="31"/>
    </location>
</feature>
<evidence type="ECO:0000256" key="3">
    <source>
        <dbReference type="ARBA" id="ARBA00023136"/>
    </source>
</evidence>
<evidence type="ECO:0000313" key="7">
    <source>
        <dbReference type="Proteomes" id="UP000011058"/>
    </source>
</evidence>
<dbReference type="SUPFAM" id="SSF103473">
    <property type="entry name" value="MFS general substrate transporter"/>
    <property type="match status" value="1"/>
</dbReference>
<dbReference type="AlphaFoldDB" id="I0KDA8"/>
<dbReference type="Proteomes" id="UP000011058">
    <property type="component" value="Chromosome"/>
</dbReference>
<gene>
    <name evidence="6" type="ORF">FAES_4111</name>
</gene>
<dbReference type="Gene3D" id="1.20.1250.20">
    <property type="entry name" value="MFS general substrate transporter like domains"/>
    <property type="match status" value="2"/>
</dbReference>
<feature type="transmembrane region" description="Helical" evidence="4">
    <location>
        <begin position="260"/>
        <end position="281"/>
    </location>
</feature>
<proteinExistence type="predicted"/>
<dbReference type="PROSITE" id="PS50850">
    <property type="entry name" value="MFS"/>
    <property type="match status" value="1"/>
</dbReference>
<dbReference type="GO" id="GO:0022857">
    <property type="term" value="F:transmembrane transporter activity"/>
    <property type="evidence" value="ECO:0007669"/>
    <property type="project" value="InterPro"/>
</dbReference>
<dbReference type="InterPro" id="IPR020846">
    <property type="entry name" value="MFS_dom"/>
</dbReference>
<dbReference type="PANTHER" id="PTHR23521">
    <property type="entry name" value="TRANSPORTER MFS SUPERFAMILY"/>
    <property type="match status" value="1"/>
</dbReference>
<dbReference type="Pfam" id="PF07690">
    <property type="entry name" value="MFS_1"/>
    <property type="match status" value="1"/>
</dbReference>
<dbReference type="PANTHER" id="PTHR23521:SF3">
    <property type="entry name" value="MFS TRANSPORTER"/>
    <property type="match status" value="1"/>
</dbReference>
<feature type="domain" description="Major facilitator superfamily (MFS) profile" evidence="5">
    <location>
        <begin position="1"/>
        <end position="400"/>
    </location>
</feature>
<feature type="transmembrane region" description="Helical" evidence="4">
    <location>
        <begin position="81"/>
        <end position="99"/>
    </location>
</feature>
<evidence type="ECO:0000256" key="2">
    <source>
        <dbReference type="ARBA" id="ARBA00022989"/>
    </source>
</evidence>
<evidence type="ECO:0000313" key="6">
    <source>
        <dbReference type="EMBL" id="CCH02111.1"/>
    </source>
</evidence>
<dbReference type="RefSeq" id="WP_015333210.1">
    <property type="nucleotide sequence ID" value="NC_020054.1"/>
</dbReference>
<name>I0KDA8_9BACT</name>
<dbReference type="HOGENOM" id="CLU_056365_0_0_10"/>
<dbReference type="eggNOG" id="COG2814">
    <property type="taxonomic scope" value="Bacteria"/>
</dbReference>
<feature type="transmembrane region" description="Helical" evidence="4">
    <location>
        <begin position="51"/>
        <end position="69"/>
    </location>
</feature>